<name>A0ABR4K909_9EURO</name>
<dbReference type="GeneID" id="98155565"/>
<proteinExistence type="predicted"/>
<dbReference type="Proteomes" id="UP001610444">
    <property type="component" value="Unassembled WGS sequence"/>
</dbReference>
<comment type="caution">
    <text evidence="1">The sequence shown here is derived from an EMBL/GenBank/DDBJ whole genome shotgun (WGS) entry which is preliminary data.</text>
</comment>
<reference evidence="1 2" key="1">
    <citation type="submission" date="2024-07" db="EMBL/GenBank/DDBJ databases">
        <title>Section-level genome sequencing and comparative genomics of Aspergillus sections Usti and Cavernicolus.</title>
        <authorList>
            <consortium name="Lawrence Berkeley National Laboratory"/>
            <person name="Nybo J.L."/>
            <person name="Vesth T.C."/>
            <person name="Theobald S."/>
            <person name="Frisvad J.C."/>
            <person name="Larsen T.O."/>
            <person name="Kjaerboelling I."/>
            <person name="Rothschild-Mancinelli K."/>
            <person name="Lyhne E.K."/>
            <person name="Kogle M.E."/>
            <person name="Barry K."/>
            <person name="Clum A."/>
            <person name="Na H."/>
            <person name="Ledsgaard L."/>
            <person name="Lin J."/>
            <person name="Lipzen A."/>
            <person name="Kuo A."/>
            <person name="Riley R."/>
            <person name="Mondo S."/>
            <person name="LaButti K."/>
            <person name="Haridas S."/>
            <person name="Pangalinan J."/>
            <person name="Salamov A.A."/>
            <person name="Simmons B.A."/>
            <person name="Magnuson J.K."/>
            <person name="Chen J."/>
            <person name="Drula E."/>
            <person name="Henrissat B."/>
            <person name="Wiebenga A."/>
            <person name="Lubbers R.J."/>
            <person name="Gomes A.C."/>
            <person name="Macurrencykelacurrency M.R."/>
            <person name="Stajich J."/>
            <person name="Grigoriev I.V."/>
            <person name="Mortensen U.H."/>
            <person name="De vries R.P."/>
            <person name="Baker S.E."/>
            <person name="Andersen M.R."/>
        </authorList>
    </citation>
    <scope>NUCLEOTIDE SEQUENCE [LARGE SCALE GENOMIC DNA]</scope>
    <source>
        <strain evidence="1 2">CBS 756.74</strain>
    </source>
</reference>
<sequence length="153" mass="17047">MDPLTAVSLAGTILQFIDFSSKLVAGTYEIYRSASGTTAENEDIATVIADLKEVTVELDVDITGRGKHEKALKALATKCAELSGQLLAVLEKLKTPDKHSAWKSMGVKWSSMRKSDEIQRIERRLGEYRAEILVRLTFLLRSVEFSDARKRSD</sequence>
<evidence type="ECO:0008006" key="3">
    <source>
        <dbReference type="Google" id="ProtNLM"/>
    </source>
</evidence>
<accession>A0ABR4K909</accession>
<organism evidence="1 2">
    <name type="scientific">Aspergillus pseudodeflectus</name>
    <dbReference type="NCBI Taxonomy" id="176178"/>
    <lineage>
        <taxon>Eukaryota</taxon>
        <taxon>Fungi</taxon>
        <taxon>Dikarya</taxon>
        <taxon>Ascomycota</taxon>
        <taxon>Pezizomycotina</taxon>
        <taxon>Eurotiomycetes</taxon>
        <taxon>Eurotiomycetidae</taxon>
        <taxon>Eurotiales</taxon>
        <taxon>Aspergillaceae</taxon>
        <taxon>Aspergillus</taxon>
        <taxon>Aspergillus subgen. Nidulantes</taxon>
    </lineage>
</organism>
<evidence type="ECO:0000313" key="2">
    <source>
        <dbReference type="Proteomes" id="UP001610444"/>
    </source>
</evidence>
<gene>
    <name evidence="1" type="ORF">BJX68DRAFT_238656</name>
</gene>
<dbReference type="EMBL" id="JBFXLR010000025">
    <property type="protein sequence ID" value="KAL2848780.1"/>
    <property type="molecule type" value="Genomic_DNA"/>
</dbReference>
<protein>
    <recommendedName>
        <fullName evidence="3">Fungal N-terminal domain-containing protein</fullName>
    </recommendedName>
</protein>
<keyword evidence="2" id="KW-1185">Reference proteome</keyword>
<dbReference type="RefSeq" id="XP_070898464.1">
    <property type="nucleotide sequence ID" value="XM_071040401.1"/>
</dbReference>
<evidence type="ECO:0000313" key="1">
    <source>
        <dbReference type="EMBL" id="KAL2848780.1"/>
    </source>
</evidence>